<evidence type="ECO:0000313" key="8">
    <source>
        <dbReference type="Proteomes" id="UP000027491"/>
    </source>
</evidence>
<evidence type="ECO:0000256" key="4">
    <source>
        <dbReference type="SAM" id="Phobius"/>
    </source>
</evidence>
<dbReference type="GeneID" id="23679518"/>
<dbReference type="InterPro" id="IPR010090">
    <property type="entry name" value="Phage_tape_meas"/>
</dbReference>
<keyword evidence="4" id="KW-1133">Transmembrane helix</keyword>
<feature type="region of interest" description="Disordered" evidence="3">
    <location>
        <begin position="1063"/>
        <end position="1125"/>
    </location>
</feature>
<name>A0A068F1L4_9CAUD</name>
<accession>A0A068F1L4</accession>
<sequence length="1287" mass="133080">MAVEVASGYVSLSVKLDGATKGLDKLFTGAQKNALAAGKKTGEAYTKALEDELKKSSDQVKQLTDKQSKALDKQADATDKVRVAQQKLNEAREKGVKGSRLTELEAKRDAALRKEAAATKELSRETDALTQAQKRQERAQESLNAEMNKPAKKQGRFRSFFAGADKEAESQGVSAGGRFSAGFSRAMKAAGAIAIGGGIAASLNKVVGVGVDFEKTLNTLSGVTGAGADVMQRFRDTAKALGNDVELSNTSAADAASAMTELAKAGFSVDDSISAAKGTLQLAAAAQIDAASAAEIQANAILAFGLNADYAGKAADVLSNAANASSAEITDVAAALQQGGAVSRAFGVSMEDTSAAIGLLANNGIKGSDAGTLLKSALLALTDQSNPAQGAIETLGLTVYDAQGQFVGLQSLFGQLQQASKSLTPEMYQAATTTLFGSDAARLASVAAKDGAQGFDTMRTAIEKQGAAADLAAAQNQGWPGVIERVKNAAETLSISLFETSNPLQALGDGVAKVLDKINSVVSNESFLSTVKSIGSGLVTGISEAINLFVRFKDVLIPLAAALAGYKVTMMALAGAQALQKIVAATRAWVVAQYALNGALLLNPIGLVVAAIAGLVAGIVVLYKNSETFRNIVQGVWNAIKTAIGAVWNWLSQTVVPGLKAAWDAIAAGAVWLWQNALLPAWNGIKAAIGLVWEFVSDIFNNWVRVGKLVGEGAMWLWNNAIVPAWDGIKNAISAAWDFVSPIFDKFKAGWEILKTGFSAGAKAIGDAVRGAFNGLAGIIKAPLKVLGTFLSKIPTSIAGFEIPGADHLNSWGQSLQGLARGGVVRGPGTGTSDDVLAWLSNGEGVVTAKAMRNGGGLLVSALNAGWVPSADYLRGMMLPGYAEGLNPGADWLRSKVMEIWPEITSIGGRRSEDGYGEHSSGNALDIMIPNYSSDEGIALGNSVLSFLQQNGSALDVDGIIWRQTSYGYGGSLTNGKAMSDRGNDTQNHFDHVHVILGKGRGSSAAPTSVPSVSSLSMPSGRSASGGGGIFGGGRSTKGTAKQIREAEDRITDLQDRLDIAEKELAEQEANPKTKETTKERKRDQVAKLKRDLQQAKDDAEVLKGPGDPESSGSGRSSGSDPFSKITDGIAELANLGVEGLKESFLPEGWSDPTQWGLLQAGGGLLKFLGGLSPDPAVQALTGGFGAALTGDAGGVVNAISGALFPQQQEGQYPGPVDLQPGALPGGTANPAGFTPDGQHAGSGATPGPQLPGVTVNAGAADARQVGNIVNDQYQPAVRRQFGTQRI</sequence>
<dbReference type="PANTHER" id="PTHR37813">
    <property type="entry name" value="FELS-2 PROPHAGE PROTEIN"/>
    <property type="match status" value="1"/>
</dbReference>
<dbReference type="PANTHER" id="PTHR37813:SF1">
    <property type="entry name" value="FELS-2 PROPHAGE PROTEIN"/>
    <property type="match status" value="1"/>
</dbReference>
<feature type="compositionally biased region" description="Low complexity" evidence="3">
    <location>
        <begin position="1002"/>
        <end position="1023"/>
    </location>
</feature>
<feature type="region of interest" description="Disordered" evidence="3">
    <location>
        <begin position="1208"/>
        <end position="1255"/>
    </location>
</feature>
<dbReference type="KEGG" id="vg:23679518"/>
<feature type="compositionally biased region" description="Gly residues" evidence="3">
    <location>
        <begin position="1024"/>
        <end position="1036"/>
    </location>
</feature>
<reference evidence="7 8" key="1">
    <citation type="submission" date="2014-03" db="EMBL/GenBank/DDBJ databases">
        <authorList>
            <person name="Yoder B.A."/>
            <person name="Colicchio M.A."/>
            <person name="Schafer C.E."/>
            <person name="Abrahim M.R."/>
            <person name="Adkins N.L."/>
            <person name="Burke K.A."/>
            <person name="Churilla B.M."/>
            <person name="Cohen K.L."/>
            <person name="Fasoranti T.O."/>
            <person name="Genkil J.S."/>
            <person name="Kramer Z.J."/>
            <person name="Prout A.K."/>
            <person name="Schwarz A.G."/>
            <person name="Tish M."/>
            <person name="Vispute N."/>
            <person name="Wilkes K.E."/>
            <person name="Williams C.R."/>
            <person name="Xiao X."/>
            <person name="Yu V.J."/>
            <person name="Lapin J.S."/>
            <person name="Ott C.T."/>
            <person name="Walburn T.D."/>
            <person name="Bradley K.W."/>
            <person name="Clarke D.Q."/>
            <person name="Lewis M.F."/>
            <person name="Barker L.P."/>
            <person name="Bailey C."/>
            <person name="Asai D.J."/>
            <person name="Bowman C.A."/>
            <person name="Russell D.A."/>
            <person name="Pope W.H."/>
            <person name="Jacobs-Sera D."/>
            <person name="Hendrix R.W."/>
            <person name="Hatfull G.F."/>
        </authorList>
    </citation>
    <scope>NUCLEOTIDE SEQUENCE [LARGE SCALE GENOMIC DNA]</scope>
</reference>
<gene>
    <name evidence="7" type="primary">12</name>
    <name evidence="7" type="ORF">PBI_GAIA_12</name>
</gene>
<evidence type="ECO:0000259" key="5">
    <source>
        <dbReference type="Pfam" id="PF10145"/>
    </source>
</evidence>
<dbReference type="Pfam" id="PF26571">
    <property type="entry name" value="VldE"/>
    <property type="match status" value="1"/>
</dbReference>
<feature type="compositionally biased region" description="Low complexity" evidence="3">
    <location>
        <begin position="1105"/>
        <end position="1124"/>
    </location>
</feature>
<evidence type="ECO:0000256" key="1">
    <source>
        <dbReference type="ARBA" id="ARBA00022465"/>
    </source>
</evidence>
<keyword evidence="2" id="KW-1188">Viral release from host cell</keyword>
<keyword evidence="1" id="KW-1245">Viral tail assembly</keyword>
<feature type="compositionally biased region" description="Basic and acidic residues" evidence="3">
    <location>
        <begin position="116"/>
        <end position="127"/>
    </location>
</feature>
<feature type="region of interest" description="Disordered" evidence="3">
    <location>
        <begin position="116"/>
        <end position="151"/>
    </location>
</feature>
<protein>
    <submittedName>
        <fullName evidence="7">Tape measure protein</fullName>
    </submittedName>
</protein>
<proteinExistence type="predicted"/>
<feature type="domain" description="ARB-07466-like C-terminal" evidence="6">
    <location>
        <begin position="884"/>
        <end position="990"/>
    </location>
</feature>
<keyword evidence="4" id="KW-0812">Transmembrane</keyword>
<dbReference type="RefSeq" id="YP_009124755.1">
    <property type="nucleotide sequence ID" value="NC_026590.1"/>
</dbReference>
<feature type="transmembrane region" description="Helical" evidence="4">
    <location>
        <begin position="600"/>
        <end position="623"/>
    </location>
</feature>
<dbReference type="Proteomes" id="UP000027491">
    <property type="component" value="Segment"/>
</dbReference>
<feature type="compositionally biased region" description="Basic and acidic residues" evidence="3">
    <location>
        <begin position="1063"/>
        <end position="1102"/>
    </location>
</feature>
<evidence type="ECO:0000259" key="6">
    <source>
        <dbReference type="Pfam" id="PF26571"/>
    </source>
</evidence>
<feature type="region of interest" description="Disordered" evidence="3">
    <location>
        <begin position="52"/>
        <end position="78"/>
    </location>
</feature>
<dbReference type="EMBL" id="KJ567043">
    <property type="protein sequence ID" value="AID58832.1"/>
    <property type="molecule type" value="Genomic_DNA"/>
</dbReference>
<dbReference type="GO" id="GO:0098003">
    <property type="term" value="P:viral tail assembly"/>
    <property type="evidence" value="ECO:0007669"/>
    <property type="project" value="UniProtKB-KW"/>
</dbReference>
<feature type="region of interest" description="Disordered" evidence="3">
    <location>
        <begin position="1000"/>
        <end position="1042"/>
    </location>
</feature>
<feature type="domain" description="Phage tail tape measure protein" evidence="5">
    <location>
        <begin position="235"/>
        <end position="437"/>
    </location>
</feature>
<evidence type="ECO:0000256" key="3">
    <source>
        <dbReference type="SAM" id="MobiDB-lite"/>
    </source>
</evidence>
<feature type="transmembrane region" description="Helical" evidence="4">
    <location>
        <begin position="555"/>
        <end position="579"/>
    </location>
</feature>
<organism evidence="7 8">
    <name type="scientific">Mycobacterium phage Gaia</name>
    <dbReference type="NCBI Taxonomy" id="1486472"/>
    <lineage>
        <taxon>Viruses</taxon>
        <taxon>Duplodnaviria</taxon>
        <taxon>Heunggongvirae</taxon>
        <taxon>Uroviricota</taxon>
        <taxon>Caudoviricetes</taxon>
        <taxon>Gaiavirus</taxon>
        <taxon>Gaiavirus gaia</taxon>
    </lineage>
</organism>
<keyword evidence="8" id="KW-1185">Reference proteome</keyword>
<keyword evidence="4" id="KW-0472">Membrane</keyword>
<evidence type="ECO:0000313" key="7">
    <source>
        <dbReference type="EMBL" id="AID58832.1"/>
    </source>
</evidence>
<dbReference type="NCBIfam" id="TIGR01760">
    <property type="entry name" value="tape_meas_TP901"/>
    <property type="match status" value="1"/>
</dbReference>
<evidence type="ECO:0000256" key="2">
    <source>
        <dbReference type="ARBA" id="ARBA00022612"/>
    </source>
</evidence>
<dbReference type="Pfam" id="PF10145">
    <property type="entry name" value="PhageMin_Tail"/>
    <property type="match status" value="1"/>
</dbReference>
<dbReference type="InterPro" id="IPR058593">
    <property type="entry name" value="ARB_07466-like_C"/>
</dbReference>